<dbReference type="AlphaFoldDB" id="A0A8A3PE13"/>
<protein>
    <submittedName>
        <fullName evidence="1">Uncharacterized protein</fullName>
    </submittedName>
</protein>
<gene>
    <name evidence="1" type="ORF">DSL72_002907</name>
</gene>
<accession>A0A8A3PE13</accession>
<organism evidence="1 2">
    <name type="scientific">Monilinia vaccinii-corymbosi</name>
    <dbReference type="NCBI Taxonomy" id="61207"/>
    <lineage>
        <taxon>Eukaryota</taxon>
        <taxon>Fungi</taxon>
        <taxon>Dikarya</taxon>
        <taxon>Ascomycota</taxon>
        <taxon>Pezizomycotina</taxon>
        <taxon>Leotiomycetes</taxon>
        <taxon>Helotiales</taxon>
        <taxon>Sclerotiniaceae</taxon>
        <taxon>Monilinia</taxon>
    </lineage>
</organism>
<sequence>MEMDLEISPQPGQSEVHAQVHCPSHIQNPMQYLHGACSHSYADDGGDIRDKQLISCYQDGDLDPFTLFLLTPRWCIDCLAQRELAIRASYCDRLIEMESMDFPIGTVEEAYIRGVHDGRISALSQSFENCGVPSGVSDSPDFNDFDDFDEVVEKLTSMGLGSEKLNEDKKIEEIVRDFDDRMMLDDDELKYEVYWHLAYMEGTKDGCYMQGYMEYRALTVDDPDRSEMLRRAVL</sequence>
<dbReference type="EMBL" id="CP063407">
    <property type="protein sequence ID" value="QSZ33319.1"/>
    <property type="molecule type" value="Genomic_DNA"/>
</dbReference>
<reference evidence="1" key="1">
    <citation type="submission" date="2020-10" db="EMBL/GenBank/DDBJ databases">
        <title>Genome Sequence of Monilinia vaccinii-corymbosi Sheds Light on Mummy Berry Disease Infection of Blueberry and Mating Type.</title>
        <authorList>
            <person name="Yow A.G."/>
            <person name="Zhang Y."/>
            <person name="Bansal K."/>
            <person name="Eacker S.M."/>
            <person name="Sullivan S."/>
            <person name="Liachko I."/>
            <person name="Cubeta M.A."/>
            <person name="Rollins J.A."/>
            <person name="Ashrafi H."/>
        </authorList>
    </citation>
    <scope>NUCLEOTIDE SEQUENCE</scope>
    <source>
        <strain evidence="1">RL-1</strain>
    </source>
</reference>
<proteinExistence type="predicted"/>
<name>A0A8A3PE13_9HELO</name>
<evidence type="ECO:0000313" key="1">
    <source>
        <dbReference type="EMBL" id="QSZ33319.1"/>
    </source>
</evidence>
<dbReference type="OrthoDB" id="3562917at2759"/>
<keyword evidence="2" id="KW-1185">Reference proteome</keyword>
<dbReference type="Proteomes" id="UP000672032">
    <property type="component" value="Chromosome 3"/>
</dbReference>
<evidence type="ECO:0000313" key="2">
    <source>
        <dbReference type="Proteomes" id="UP000672032"/>
    </source>
</evidence>